<comment type="subunit">
    <text evidence="3">Homodimer.</text>
</comment>
<comment type="similarity">
    <text evidence="2">Belongs to the class-I pyridoxal-phosphate-dependent aminotransferase family.</text>
</comment>
<evidence type="ECO:0000256" key="2">
    <source>
        <dbReference type="ARBA" id="ARBA00007441"/>
    </source>
</evidence>
<keyword evidence="4 8" id="KW-0032">Aminotransferase</keyword>
<dbReference type="Gene3D" id="3.40.640.10">
    <property type="entry name" value="Type I PLP-dependent aspartate aminotransferase-like (Major domain)"/>
    <property type="match status" value="1"/>
</dbReference>
<accession>A0A9D1IHA0</accession>
<organism evidence="8 9">
    <name type="scientific">Candidatus Aphodousia faecigallinarum</name>
    <dbReference type="NCBI Taxonomy" id="2840677"/>
    <lineage>
        <taxon>Bacteria</taxon>
        <taxon>Pseudomonadati</taxon>
        <taxon>Pseudomonadota</taxon>
        <taxon>Betaproteobacteria</taxon>
        <taxon>Burkholderiales</taxon>
        <taxon>Sutterellaceae</taxon>
        <taxon>Sutterellaceae incertae sedis</taxon>
        <taxon>Candidatus Aphodousia</taxon>
    </lineage>
</organism>
<comment type="caution">
    <text evidence="8">The sequence shown here is derived from an EMBL/GenBank/DDBJ whole genome shotgun (WGS) entry which is preliminary data.</text>
</comment>
<evidence type="ECO:0000259" key="7">
    <source>
        <dbReference type="Pfam" id="PF00155"/>
    </source>
</evidence>
<evidence type="ECO:0000256" key="6">
    <source>
        <dbReference type="ARBA" id="ARBA00022898"/>
    </source>
</evidence>
<evidence type="ECO:0000256" key="1">
    <source>
        <dbReference type="ARBA" id="ARBA00001933"/>
    </source>
</evidence>
<evidence type="ECO:0000313" key="9">
    <source>
        <dbReference type="Proteomes" id="UP000824083"/>
    </source>
</evidence>
<dbReference type="Gene3D" id="3.90.1150.10">
    <property type="entry name" value="Aspartate Aminotransferase, domain 1"/>
    <property type="match status" value="1"/>
</dbReference>
<dbReference type="Proteomes" id="UP000824083">
    <property type="component" value="Unassembled WGS sequence"/>
</dbReference>
<dbReference type="InterPro" id="IPR015424">
    <property type="entry name" value="PyrdxlP-dep_Trfase"/>
</dbReference>
<protein>
    <submittedName>
        <fullName evidence="8">PLP-dependent aminotransferase family protein</fullName>
    </submittedName>
</protein>
<evidence type="ECO:0000313" key="8">
    <source>
        <dbReference type="EMBL" id="HIU36721.1"/>
    </source>
</evidence>
<sequence length="395" mass="43929">MSTVQEPTPRWSALASKPSSSVIRDLLKLPAGVISFAGGLPSPEGFPLDDIAKACQTVIAKEGKHALQYSMVEGEVALRREIARRETQKGIPTEYDQVQIVSGSQQALDVIARIFLDKGDKVLVESPTYMGALQAFDLCEPNYVSLPCDNEGLNPAQFTEELCRGAKFAYVMPTASNPTGLTISEERRKLLCKKAREYDMLLVEDDPYGELWYDQEPPASLRKWAPERVIRLGTLSKILAPGFRLGYIIAPSNVLDKIAQIKQAMDLHTSTFTQLISAQVFSEDLLVRHLPSVRERYKTHATAMLNALEEYMPEGVTWTRPTAGMFIWVTLPEGVDATAMARDALAHKVAYVPGEAFYAGTEVQKNHFRLSFVTVDPDRIREGVKSLAEVIRLRI</sequence>
<dbReference type="AlphaFoldDB" id="A0A9D1IHA0"/>
<name>A0A9D1IHA0_9BURK</name>
<dbReference type="Pfam" id="PF00155">
    <property type="entry name" value="Aminotran_1_2"/>
    <property type="match status" value="1"/>
</dbReference>
<evidence type="ECO:0000256" key="3">
    <source>
        <dbReference type="ARBA" id="ARBA00011738"/>
    </source>
</evidence>
<evidence type="ECO:0000256" key="5">
    <source>
        <dbReference type="ARBA" id="ARBA00022679"/>
    </source>
</evidence>
<dbReference type="InterPro" id="IPR015422">
    <property type="entry name" value="PyrdxlP-dep_Trfase_small"/>
</dbReference>
<feature type="domain" description="Aminotransferase class I/classII large" evidence="7">
    <location>
        <begin position="45"/>
        <end position="387"/>
    </location>
</feature>
<comment type="cofactor">
    <cofactor evidence="1">
        <name>pyridoxal 5'-phosphate</name>
        <dbReference type="ChEBI" id="CHEBI:597326"/>
    </cofactor>
</comment>
<proteinExistence type="inferred from homology"/>
<dbReference type="FunFam" id="3.40.640.10:FF:000053">
    <property type="entry name" value="Aminotransferase, class I"/>
    <property type="match status" value="1"/>
</dbReference>
<dbReference type="PANTHER" id="PTHR42790:SF19">
    <property type="entry name" value="KYNURENINE_ALPHA-AMINOADIPATE AMINOTRANSFERASE, MITOCHONDRIAL"/>
    <property type="match status" value="1"/>
</dbReference>
<reference evidence="8" key="2">
    <citation type="journal article" date="2021" name="PeerJ">
        <title>Extensive microbial diversity within the chicken gut microbiome revealed by metagenomics and culture.</title>
        <authorList>
            <person name="Gilroy R."/>
            <person name="Ravi A."/>
            <person name="Getino M."/>
            <person name="Pursley I."/>
            <person name="Horton D.L."/>
            <person name="Alikhan N.F."/>
            <person name="Baker D."/>
            <person name="Gharbi K."/>
            <person name="Hall N."/>
            <person name="Watson M."/>
            <person name="Adriaenssens E.M."/>
            <person name="Foster-Nyarko E."/>
            <person name="Jarju S."/>
            <person name="Secka A."/>
            <person name="Antonio M."/>
            <person name="Oren A."/>
            <person name="Chaudhuri R.R."/>
            <person name="La Ragione R."/>
            <person name="Hildebrand F."/>
            <person name="Pallen M.J."/>
        </authorList>
    </citation>
    <scope>NUCLEOTIDE SEQUENCE</scope>
    <source>
        <strain evidence="8">7463</strain>
    </source>
</reference>
<dbReference type="InterPro" id="IPR004839">
    <property type="entry name" value="Aminotransferase_I/II_large"/>
</dbReference>
<dbReference type="SUPFAM" id="SSF53383">
    <property type="entry name" value="PLP-dependent transferases"/>
    <property type="match status" value="1"/>
</dbReference>
<dbReference type="EMBL" id="DVMY01000011">
    <property type="protein sequence ID" value="HIU36721.1"/>
    <property type="molecule type" value="Genomic_DNA"/>
</dbReference>
<dbReference type="GO" id="GO:0008483">
    <property type="term" value="F:transaminase activity"/>
    <property type="evidence" value="ECO:0007669"/>
    <property type="project" value="UniProtKB-KW"/>
</dbReference>
<keyword evidence="6" id="KW-0663">Pyridoxal phosphate</keyword>
<dbReference type="InterPro" id="IPR015421">
    <property type="entry name" value="PyrdxlP-dep_Trfase_major"/>
</dbReference>
<dbReference type="PANTHER" id="PTHR42790">
    <property type="entry name" value="AMINOTRANSFERASE"/>
    <property type="match status" value="1"/>
</dbReference>
<gene>
    <name evidence="8" type="ORF">IAC56_00350</name>
</gene>
<evidence type="ECO:0000256" key="4">
    <source>
        <dbReference type="ARBA" id="ARBA00022576"/>
    </source>
</evidence>
<dbReference type="GO" id="GO:0030170">
    <property type="term" value="F:pyridoxal phosphate binding"/>
    <property type="evidence" value="ECO:0007669"/>
    <property type="project" value="InterPro"/>
</dbReference>
<dbReference type="CDD" id="cd00609">
    <property type="entry name" value="AAT_like"/>
    <property type="match status" value="1"/>
</dbReference>
<dbReference type="InterPro" id="IPR050859">
    <property type="entry name" value="Class-I_PLP-dep_aminotransf"/>
</dbReference>
<reference evidence="8" key="1">
    <citation type="submission" date="2020-10" db="EMBL/GenBank/DDBJ databases">
        <authorList>
            <person name="Gilroy R."/>
        </authorList>
    </citation>
    <scope>NUCLEOTIDE SEQUENCE</scope>
    <source>
        <strain evidence="8">7463</strain>
    </source>
</reference>
<dbReference type="GO" id="GO:1901605">
    <property type="term" value="P:alpha-amino acid metabolic process"/>
    <property type="evidence" value="ECO:0007669"/>
    <property type="project" value="TreeGrafter"/>
</dbReference>
<keyword evidence="5" id="KW-0808">Transferase</keyword>